<feature type="transmembrane region" description="Helical" evidence="1">
    <location>
        <begin position="267"/>
        <end position="287"/>
    </location>
</feature>
<feature type="transmembrane region" description="Helical" evidence="1">
    <location>
        <begin position="236"/>
        <end position="255"/>
    </location>
</feature>
<gene>
    <name evidence="2" type="ORF">RIMI_LOCUS17703423</name>
</gene>
<evidence type="ECO:0008006" key="4">
    <source>
        <dbReference type="Google" id="ProtNLM"/>
    </source>
</evidence>
<dbReference type="PANTHER" id="PTHR13285">
    <property type="entry name" value="ACYLTRANSFERASE"/>
    <property type="match status" value="1"/>
</dbReference>
<sequence>MRSIRVQAVVHVLIILLVDVFFHFLYILSIPSDLKMVKKLSDWSLVIKYLHVKVGHSITPRSDLPGSRTGVLQLGLRLGEGSRDVWRYKTPSPDWTTSTHRSPPSVSPCYMSSLKRIFDRGINDWALQTGDGSPQGRKKQESEKVKKSESAMCTFQYVYDYLGENHDNIKKELVATIATFIVTTLWLGPCEIVYIWSVCNCFGLNFELWVQKFFELEPFASIEAKLPESMSRRIRGFFGAANFWAIILYNILALNSLDFALLVAKRILITGFPVSTLSILFVTYCGVQLIKERERVLALEEERNEKLKAA</sequence>
<dbReference type="PANTHER" id="PTHR13285:SF19">
    <property type="entry name" value="PROTEIN-CYSTEINE N-PALMITOYLTRANSFERASE HHAT-LIKE PROTEIN"/>
    <property type="match status" value="1"/>
</dbReference>
<dbReference type="Proteomes" id="UP001176940">
    <property type="component" value="Unassembled WGS sequence"/>
</dbReference>
<organism evidence="2 3">
    <name type="scientific">Ranitomeya imitator</name>
    <name type="common">mimic poison frog</name>
    <dbReference type="NCBI Taxonomy" id="111125"/>
    <lineage>
        <taxon>Eukaryota</taxon>
        <taxon>Metazoa</taxon>
        <taxon>Chordata</taxon>
        <taxon>Craniata</taxon>
        <taxon>Vertebrata</taxon>
        <taxon>Euteleostomi</taxon>
        <taxon>Amphibia</taxon>
        <taxon>Batrachia</taxon>
        <taxon>Anura</taxon>
        <taxon>Neobatrachia</taxon>
        <taxon>Hyloidea</taxon>
        <taxon>Dendrobatidae</taxon>
        <taxon>Dendrobatinae</taxon>
        <taxon>Ranitomeya</taxon>
    </lineage>
</organism>
<reference evidence="2" key="1">
    <citation type="submission" date="2023-07" db="EMBL/GenBank/DDBJ databases">
        <authorList>
            <person name="Stuckert A."/>
        </authorList>
    </citation>
    <scope>NUCLEOTIDE SEQUENCE</scope>
</reference>
<accession>A0ABN9M830</accession>
<dbReference type="InterPro" id="IPR051085">
    <property type="entry name" value="MB_O-acyltransferase"/>
</dbReference>
<comment type="caution">
    <text evidence="2">The sequence shown here is derived from an EMBL/GenBank/DDBJ whole genome shotgun (WGS) entry which is preliminary data.</text>
</comment>
<dbReference type="EMBL" id="CAUEEQ010052291">
    <property type="protein sequence ID" value="CAJ0961297.1"/>
    <property type="molecule type" value="Genomic_DNA"/>
</dbReference>
<keyword evidence="1" id="KW-0472">Membrane</keyword>
<evidence type="ECO:0000313" key="3">
    <source>
        <dbReference type="Proteomes" id="UP001176940"/>
    </source>
</evidence>
<keyword evidence="3" id="KW-1185">Reference proteome</keyword>
<feature type="transmembrane region" description="Helical" evidence="1">
    <location>
        <begin position="6"/>
        <end position="28"/>
    </location>
</feature>
<protein>
    <recommendedName>
        <fullName evidence="4">Protein-cysteine N-palmitoyltransferase HHAT-like protein</fullName>
    </recommendedName>
</protein>
<keyword evidence="1" id="KW-0812">Transmembrane</keyword>
<proteinExistence type="predicted"/>
<evidence type="ECO:0000313" key="2">
    <source>
        <dbReference type="EMBL" id="CAJ0961297.1"/>
    </source>
</evidence>
<keyword evidence="1" id="KW-1133">Transmembrane helix</keyword>
<evidence type="ECO:0000256" key="1">
    <source>
        <dbReference type="SAM" id="Phobius"/>
    </source>
</evidence>
<name>A0ABN9M830_9NEOB</name>